<dbReference type="Gene3D" id="3.40.30.10">
    <property type="entry name" value="Glutaredoxin"/>
    <property type="match status" value="1"/>
</dbReference>
<sequence>MPLIVHGADVSPPCRAVYIVAQAIGISLERKDISLANQDHLRPEYLKINPLHTIPTLDDNGVIIPDSHAIITYLIGKYGKDDALYPKDLVKRAAVDSKLYFDATCAFNILKICFRAYLYHGQKGPLTELQRQQILDVYDYLNTVLEKQKWVTGDAVTLADISLLPTVTSLDLMLPIDDNKNPHVRRWIKDAESLPYFSINKRGLDEFKDSWKWVTSL</sequence>
<dbReference type="Gene3D" id="1.20.1050.10">
    <property type="match status" value="1"/>
</dbReference>
<dbReference type="SFLD" id="SFLDG01153">
    <property type="entry name" value="Main.4:_Theta-like"/>
    <property type="match status" value="1"/>
</dbReference>
<name>A0A678TQ80_SITOR</name>
<dbReference type="KEGG" id="soy:115890169"/>
<comment type="subunit">
    <text evidence="1">Homodimer.</text>
</comment>
<dbReference type="SFLD" id="SFLDG00358">
    <property type="entry name" value="Main_(cytGST)"/>
    <property type="match status" value="1"/>
</dbReference>
<keyword evidence="4" id="KW-0808">Transferase</keyword>
<evidence type="ECO:0000313" key="4">
    <source>
        <dbReference type="EMBL" id="AVR54960.1"/>
    </source>
</evidence>
<dbReference type="InterPro" id="IPR040079">
    <property type="entry name" value="Glutathione_S-Trfase"/>
</dbReference>
<dbReference type="SUPFAM" id="SSF47616">
    <property type="entry name" value="GST C-terminal domain-like"/>
    <property type="match status" value="1"/>
</dbReference>
<gene>
    <name evidence="6" type="primary">LOC115890169</name>
</gene>
<dbReference type="InterPro" id="IPR036282">
    <property type="entry name" value="Glutathione-S-Trfase_C_sf"/>
</dbReference>
<dbReference type="GO" id="GO:0006749">
    <property type="term" value="P:glutathione metabolic process"/>
    <property type="evidence" value="ECO:0007669"/>
    <property type="project" value="TreeGrafter"/>
</dbReference>
<evidence type="ECO:0000259" key="3">
    <source>
        <dbReference type="PROSITE" id="PS50405"/>
    </source>
</evidence>
<dbReference type="Pfam" id="PF13410">
    <property type="entry name" value="GST_C_2"/>
    <property type="match status" value="1"/>
</dbReference>
<dbReference type="PROSITE" id="PS50405">
    <property type="entry name" value="GST_CTER"/>
    <property type="match status" value="1"/>
</dbReference>
<dbReference type="PANTHER" id="PTHR43969">
    <property type="entry name" value="GLUTATHIONE S TRANSFERASE D10, ISOFORM A-RELATED"/>
    <property type="match status" value="1"/>
</dbReference>
<evidence type="ECO:0000259" key="2">
    <source>
        <dbReference type="PROSITE" id="PS50404"/>
    </source>
</evidence>
<accession>A0A678TQ80</accession>
<dbReference type="GeneID" id="115890169"/>
<dbReference type="OrthoDB" id="2309723at2759"/>
<dbReference type="PROSITE" id="PS50404">
    <property type="entry name" value="GST_NTER"/>
    <property type="match status" value="1"/>
</dbReference>
<dbReference type="SFLD" id="SFLDS00019">
    <property type="entry name" value="Glutathione_Transferase_(cytos"/>
    <property type="match status" value="1"/>
</dbReference>
<dbReference type="CDD" id="cd03045">
    <property type="entry name" value="GST_N_Delta_Epsilon"/>
    <property type="match status" value="1"/>
</dbReference>
<dbReference type="Pfam" id="PF13417">
    <property type="entry name" value="GST_N_3"/>
    <property type="match status" value="1"/>
</dbReference>
<dbReference type="SUPFAM" id="SSF52833">
    <property type="entry name" value="Thioredoxin-like"/>
    <property type="match status" value="1"/>
</dbReference>
<protein>
    <submittedName>
        <fullName evidence="6">Glutathione S-transferase 1-like</fullName>
    </submittedName>
    <submittedName>
        <fullName evidence="4">Glutathione-s-transferase epsilon class 8</fullName>
    </submittedName>
</protein>
<dbReference type="InterPro" id="IPR010987">
    <property type="entry name" value="Glutathione-S-Trfase_C-like"/>
</dbReference>
<dbReference type="InterPro" id="IPR036249">
    <property type="entry name" value="Thioredoxin-like_sf"/>
</dbReference>
<organism evidence="4">
    <name type="scientific">Sitophilus oryzae</name>
    <name type="common">Rice weevil</name>
    <name type="synonym">Curculio oryzae</name>
    <dbReference type="NCBI Taxonomy" id="7048"/>
    <lineage>
        <taxon>Eukaryota</taxon>
        <taxon>Metazoa</taxon>
        <taxon>Ecdysozoa</taxon>
        <taxon>Arthropoda</taxon>
        <taxon>Hexapoda</taxon>
        <taxon>Insecta</taxon>
        <taxon>Pterygota</taxon>
        <taxon>Neoptera</taxon>
        <taxon>Endopterygota</taxon>
        <taxon>Coleoptera</taxon>
        <taxon>Polyphaga</taxon>
        <taxon>Cucujiformia</taxon>
        <taxon>Curculionidae</taxon>
        <taxon>Dryophthorinae</taxon>
        <taxon>Sitophilus</taxon>
    </lineage>
</organism>
<keyword evidence="5" id="KW-1185">Reference proteome</keyword>
<dbReference type="EMBL" id="KY695154">
    <property type="protein sequence ID" value="AVR54960.1"/>
    <property type="molecule type" value="mRNA"/>
</dbReference>
<reference evidence="4" key="1">
    <citation type="submission" date="2017-03" db="EMBL/GenBank/DDBJ databases">
        <title>Identification of putative glutathione S-transferase genes from Sitophilus oryzae.</title>
        <authorList>
            <person name="Hu F."/>
            <person name="Ye K."/>
            <person name="Wei Z.J."/>
        </authorList>
    </citation>
    <scope>NUCLEOTIDE SEQUENCE</scope>
</reference>
<dbReference type="FunFam" id="3.40.30.10:FF:000034">
    <property type="entry name" value="glutathione S-transferase 1"/>
    <property type="match status" value="1"/>
</dbReference>
<feature type="domain" description="GST N-terminal" evidence="2">
    <location>
        <begin position="1"/>
        <end position="82"/>
    </location>
</feature>
<evidence type="ECO:0000313" key="5">
    <source>
        <dbReference type="Proteomes" id="UP000504635"/>
    </source>
</evidence>
<feature type="domain" description="GST C-terminal" evidence="3">
    <location>
        <begin position="88"/>
        <end position="217"/>
    </location>
</feature>
<dbReference type="FunFam" id="1.20.1050.10:FF:000007">
    <property type="entry name" value="Glutathione S-transferase 1-1"/>
    <property type="match status" value="1"/>
</dbReference>
<dbReference type="InterPro" id="IPR004045">
    <property type="entry name" value="Glutathione_S-Trfase_N"/>
</dbReference>
<dbReference type="GO" id="GO:0004364">
    <property type="term" value="F:glutathione transferase activity"/>
    <property type="evidence" value="ECO:0007669"/>
    <property type="project" value="TreeGrafter"/>
</dbReference>
<reference evidence="6" key="2">
    <citation type="submission" date="2025-04" db="UniProtKB">
        <authorList>
            <consortium name="RefSeq"/>
        </authorList>
    </citation>
    <scope>IDENTIFICATION</scope>
    <source>
        <tissue evidence="6">Gonads</tissue>
    </source>
</reference>
<proteinExistence type="evidence at transcript level"/>
<evidence type="ECO:0000256" key="1">
    <source>
        <dbReference type="ARBA" id="ARBA00011738"/>
    </source>
</evidence>
<dbReference type="CDD" id="cd03177">
    <property type="entry name" value="GST_C_Delta_Epsilon"/>
    <property type="match status" value="1"/>
</dbReference>
<evidence type="ECO:0000313" key="6">
    <source>
        <dbReference type="RefSeq" id="XP_030766193.1"/>
    </source>
</evidence>
<dbReference type="RefSeq" id="XP_030766193.1">
    <property type="nucleotide sequence ID" value="XM_030910333.1"/>
</dbReference>
<dbReference type="PANTHER" id="PTHR43969:SF8">
    <property type="entry name" value="GLUTATHIONE S TRANSFERASE E13, ISOFORM A-RELATED"/>
    <property type="match status" value="1"/>
</dbReference>
<dbReference type="AlphaFoldDB" id="A0A678TQ80"/>
<dbReference type="Proteomes" id="UP000504635">
    <property type="component" value="Unplaced"/>
</dbReference>